<evidence type="ECO:0000259" key="4">
    <source>
        <dbReference type="Pfam" id="PF09631"/>
    </source>
</evidence>
<dbReference type="HOGENOM" id="CLU_083361_0_0_1"/>
<organism evidence="5 6">
    <name type="scientific">Aspergillus ruber (strain CBS 135680)</name>
    <dbReference type="NCBI Taxonomy" id="1388766"/>
    <lineage>
        <taxon>Eukaryota</taxon>
        <taxon>Fungi</taxon>
        <taxon>Dikarya</taxon>
        <taxon>Ascomycota</taxon>
        <taxon>Pezizomycotina</taxon>
        <taxon>Eurotiomycetes</taxon>
        <taxon>Eurotiomycetidae</taxon>
        <taxon>Eurotiales</taxon>
        <taxon>Aspergillaceae</taxon>
        <taxon>Aspergillus</taxon>
        <taxon>Aspergillus subgen. Aspergillus</taxon>
    </lineage>
</organism>
<evidence type="ECO:0000256" key="1">
    <source>
        <dbReference type="ARBA" id="ARBA00006091"/>
    </source>
</evidence>
<dbReference type="Proteomes" id="UP000019804">
    <property type="component" value="Unassembled WGS sequence"/>
</dbReference>
<gene>
    <name evidence="5" type="ORF">EURHEDRAFT_480310</name>
</gene>
<protein>
    <recommendedName>
        <fullName evidence="4">tRNA-splicing endonuclease subunit Sen15 domain-containing protein</fullName>
    </recommendedName>
</protein>
<dbReference type="GO" id="GO:0000214">
    <property type="term" value="C:tRNA-intron endonuclease complex"/>
    <property type="evidence" value="ECO:0007669"/>
    <property type="project" value="InterPro"/>
</dbReference>
<dbReference type="GO" id="GO:0000213">
    <property type="term" value="F:tRNA-intron lyase activity"/>
    <property type="evidence" value="ECO:0007669"/>
    <property type="project" value="TreeGrafter"/>
</dbReference>
<dbReference type="FunFam" id="3.40.1350.10:FF:000012">
    <property type="entry name" value="Probable tRNA-splicing endonuclease subunit sen-15"/>
    <property type="match status" value="1"/>
</dbReference>
<dbReference type="InterPro" id="IPR011856">
    <property type="entry name" value="tRNA_endonuc-like_dom_sf"/>
</dbReference>
<evidence type="ECO:0000313" key="6">
    <source>
        <dbReference type="Proteomes" id="UP000019804"/>
    </source>
</evidence>
<dbReference type="Gene3D" id="3.40.1350.10">
    <property type="match status" value="1"/>
</dbReference>
<sequence>MTSETSSPSSNPPTTPAEPSALTTLISSAAISPTTPLSAATLQVLHNLQHQHLWTSLQIHRLPLPEAPPSSSDVSYVSSTATTAFVISGVPPNRIYTHPDEQLFMLERGLRDNDIDPERTFVLPTVEGQSWSLRKMAAVFDSLPQVNEGLASLAPEGGSKGEELQSRDEKEAKIAEYLEYRNSARMTNEWGGKRLLLSMVDRNMGGDGTVVYYVVQEGAVKPRQN</sequence>
<reference evidence="6" key="1">
    <citation type="journal article" date="2014" name="Nat. Commun.">
        <title>Genomic adaptations of the halophilic Dead Sea filamentous fungus Eurotium rubrum.</title>
        <authorList>
            <person name="Kis-Papo T."/>
            <person name="Weig A.R."/>
            <person name="Riley R."/>
            <person name="Persoh D."/>
            <person name="Salamov A."/>
            <person name="Sun H."/>
            <person name="Lipzen A."/>
            <person name="Wasser S.P."/>
            <person name="Rambold G."/>
            <person name="Grigoriev I.V."/>
            <person name="Nevo E."/>
        </authorList>
    </citation>
    <scope>NUCLEOTIDE SEQUENCE [LARGE SCALE GENOMIC DNA]</scope>
    <source>
        <strain evidence="6">CBS 135680</strain>
    </source>
</reference>
<dbReference type="GO" id="GO:0000379">
    <property type="term" value="P:tRNA-type intron splice site recognition and cleavage"/>
    <property type="evidence" value="ECO:0007669"/>
    <property type="project" value="InterPro"/>
</dbReference>
<dbReference type="InterPro" id="IPR042777">
    <property type="entry name" value="Sen15_fungi"/>
</dbReference>
<dbReference type="Pfam" id="PF09631">
    <property type="entry name" value="Sen15"/>
    <property type="match status" value="2"/>
</dbReference>
<keyword evidence="6" id="KW-1185">Reference proteome</keyword>
<comment type="similarity">
    <text evidence="1">Belongs to the SEN15 family.</text>
</comment>
<dbReference type="InterPro" id="IPR018593">
    <property type="entry name" value="tRNA-endonuc_su_Sen15"/>
</dbReference>
<name>A0A017SC31_ASPRC</name>
<dbReference type="PANTHER" id="PTHR28518:SF1">
    <property type="entry name" value="TRNA-SPLICING ENDONUCLEASE SUBUNIT SEN15"/>
    <property type="match status" value="1"/>
</dbReference>
<dbReference type="InterPro" id="IPR036167">
    <property type="entry name" value="tRNA_intron_Endo_cat-like_sf"/>
</dbReference>
<feature type="domain" description="tRNA-splicing endonuclease subunit Sen15" evidence="4">
    <location>
        <begin position="189"/>
        <end position="225"/>
    </location>
</feature>
<accession>A0A017SC31</accession>
<dbReference type="STRING" id="1388766.A0A017SC31"/>
<keyword evidence="2" id="KW-0819">tRNA processing</keyword>
<dbReference type="RefSeq" id="XP_040638049.1">
    <property type="nucleotide sequence ID" value="XM_040785484.1"/>
</dbReference>
<dbReference type="PANTHER" id="PTHR28518">
    <property type="entry name" value="TRNA-SPLICING ENDONUCLEASE SUBUNIT SEN15"/>
    <property type="match status" value="1"/>
</dbReference>
<feature type="domain" description="tRNA-splicing endonuclease subunit Sen15" evidence="4">
    <location>
        <begin position="43"/>
        <end position="147"/>
    </location>
</feature>
<dbReference type="GO" id="GO:0003676">
    <property type="term" value="F:nucleic acid binding"/>
    <property type="evidence" value="ECO:0007669"/>
    <property type="project" value="InterPro"/>
</dbReference>
<proteinExistence type="inferred from homology"/>
<evidence type="ECO:0000256" key="2">
    <source>
        <dbReference type="ARBA" id="ARBA00022694"/>
    </source>
</evidence>
<dbReference type="OrthoDB" id="10002170at2759"/>
<feature type="region of interest" description="Disordered" evidence="3">
    <location>
        <begin position="1"/>
        <end position="20"/>
    </location>
</feature>
<evidence type="ECO:0000256" key="3">
    <source>
        <dbReference type="SAM" id="MobiDB-lite"/>
    </source>
</evidence>
<dbReference type="AlphaFoldDB" id="A0A017SC31"/>
<dbReference type="SUPFAM" id="SSF53032">
    <property type="entry name" value="tRNA-intron endonuclease catalytic domain-like"/>
    <property type="match status" value="1"/>
</dbReference>
<dbReference type="EMBL" id="KK088426">
    <property type="protein sequence ID" value="EYE94361.1"/>
    <property type="molecule type" value="Genomic_DNA"/>
</dbReference>
<dbReference type="GeneID" id="63700608"/>
<evidence type="ECO:0000313" key="5">
    <source>
        <dbReference type="EMBL" id="EYE94361.1"/>
    </source>
</evidence>